<evidence type="ECO:0000313" key="6">
    <source>
        <dbReference type="EMBL" id="KIE08946.1"/>
    </source>
</evidence>
<reference evidence="6" key="1">
    <citation type="journal article" date="2015" name="Genome Announc.">
        <title>Draft Genome Sequence of Tolypothrix boutellei Strain VB521301.</title>
        <authorList>
            <person name="Chandrababunaidu M.M."/>
            <person name="Singh D."/>
            <person name="Sen D."/>
            <person name="Bhan S."/>
            <person name="Das S."/>
            <person name="Gupta A."/>
            <person name="Adhikary S.P."/>
            <person name="Tripathy S."/>
        </authorList>
    </citation>
    <scope>NUCLEOTIDE SEQUENCE</scope>
    <source>
        <strain evidence="6">VB521301</strain>
    </source>
</reference>
<dbReference type="PANTHER" id="PTHR10696:SF56">
    <property type="entry name" value="TAUD_TFDA-LIKE DOMAIN-CONTAINING PROTEIN"/>
    <property type="match status" value="1"/>
</dbReference>
<keyword evidence="2" id="KW-0560">Oxidoreductase</keyword>
<dbReference type="InterPro" id="IPR042098">
    <property type="entry name" value="TauD-like_sf"/>
</dbReference>
<dbReference type="InterPro" id="IPR003819">
    <property type="entry name" value="TauD/TfdA-like"/>
</dbReference>
<comment type="cofactor">
    <cofactor evidence="1">
        <name>Fe(2+)</name>
        <dbReference type="ChEBI" id="CHEBI:29033"/>
    </cofactor>
</comment>
<organism evidence="6">
    <name type="scientific">Tolypothrix bouteillei VB521301</name>
    <dbReference type="NCBI Taxonomy" id="1479485"/>
    <lineage>
        <taxon>Bacteria</taxon>
        <taxon>Bacillati</taxon>
        <taxon>Cyanobacteriota</taxon>
        <taxon>Cyanophyceae</taxon>
        <taxon>Nostocales</taxon>
        <taxon>Tolypothrichaceae</taxon>
        <taxon>Tolypothrix</taxon>
    </lineage>
</organism>
<dbReference type="OrthoDB" id="9769888at2"/>
<dbReference type="GO" id="GO:0051213">
    <property type="term" value="F:dioxygenase activity"/>
    <property type="evidence" value="ECO:0007669"/>
    <property type="project" value="UniProtKB-KW"/>
</dbReference>
<dbReference type="RefSeq" id="WP_038072296.1">
    <property type="nucleotide sequence ID" value="NZ_JHEG04000001.1"/>
</dbReference>
<evidence type="ECO:0000259" key="4">
    <source>
        <dbReference type="Pfam" id="PF02668"/>
    </source>
</evidence>
<evidence type="ECO:0000256" key="3">
    <source>
        <dbReference type="ARBA" id="ARBA00023194"/>
    </source>
</evidence>
<dbReference type="GO" id="GO:0017000">
    <property type="term" value="P:antibiotic biosynthetic process"/>
    <property type="evidence" value="ECO:0007669"/>
    <property type="project" value="UniProtKB-KW"/>
</dbReference>
<dbReference type="Proteomes" id="UP000029738">
    <property type="component" value="Unassembled WGS sequence"/>
</dbReference>
<dbReference type="AlphaFoldDB" id="A0A0C1N8N3"/>
<dbReference type="STRING" id="1479485.DA73_0231180"/>
<name>A0A0C1N8N3_9CYAN</name>
<evidence type="ECO:0000313" key="7">
    <source>
        <dbReference type="Proteomes" id="UP000029738"/>
    </source>
</evidence>
<protein>
    <submittedName>
        <fullName evidence="5">TauD/TfdA family dioxygenase</fullName>
    </submittedName>
    <submittedName>
        <fullName evidence="6">Taurine catabolism dioxygenase TauD</fullName>
    </submittedName>
</protein>
<dbReference type="EMBL" id="JHEG02000058">
    <property type="protein sequence ID" value="KIE08946.1"/>
    <property type="molecule type" value="Genomic_DNA"/>
</dbReference>
<dbReference type="EMBL" id="JHEG04000001">
    <property type="protein sequence ID" value="KAF3885367.1"/>
    <property type="molecule type" value="Genomic_DNA"/>
</dbReference>
<feature type="domain" description="TauD/TfdA-like" evidence="4">
    <location>
        <begin position="5"/>
        <end position="281"/>
    </location>
</feature>
<evidence type="ECO:0000256" key="2">
    <source>
        <dbReference type="ARBA" id="ARBA00023002"/>
    </source>
</evidence>
<proteinExistence type="predicted"/>
<dbReference type="InterPro" id="IPR050411">
    <property type="entry name" value="AlphaKG_dependent_hydroxylases"/>
</dbReference>
<sequence length="293" mass="33922">MSIKVKPISEKIGMQVINADHQNILDLDREEIINLFKKYGVLLFKNFQSNTEDFQEFSNSLSNNFRDYAGGAFNRKVINEDKTLLSVNDFQHEIKLHGEMYYQKNIPLLIWFFCANPASQDGETIICDGREIFNELSDSMKDILSKKKLKFTASATKEEWQKKYKADNIDELKEICKNNHTFLTIFEDESISLEYVCPAIVSSRCGKYQVFINSLLAAKQLNPKVIKFEDDSEISDELIFEIDKIVEKLVAAIAWEKGDILMIDNTRILHGRKAFSDPQRDIYIRLCDPAFPF</sequence>
<accession>A0A0C1N8N3</accession>
<dbReference type="PANTHER" id="PTHR10696">
    <property type="entry name" value="GAMMA-BUTYROBETAINE HYDROXYLASE-RELATED"/>
    <property type="match status" value="1"/>
</dbReference>
<keyword evidence="6" id="KW-0223">Dioxygenase</keyword>
<reference evidence="5" key="2">
    <citation type="submission" date="2019-11" db="EMBL/GenBank/DDBJ databases">
        <title>Improved Assembly of Tolypothrix boutellei genome.</title>
        <authorList>
            <person name="Sarangi A.N."/>
            <person name="Mukherjee M."/>
            <person name="Ghosh S."/>
            <person name="Singh D."/>
            <person name="Das A."/>
            <person name="Kant S."/>
            <person name="Prusty A."/>
            <person name="Tripathy S."/>
        </authorList>
    </citation>
    <scope>NUCLEOTIDE SEQUENCE</scope>
    <source>
        <strain evidence="5">VB521301</strain>
    </source>
</reference>
<dbReference type="Gene3D" id="3.60.130.10">
    <property type="entry name" value="Clavaminate synthase-like"/>
    <property type="match status" value="1"/>
</dbReference>
<keyword evidence="3" id="KW-0045">Antibiotic biosynthesis</keyword>
<dbReference type="Pfam" id="PF02668">
    <property type="entry name" value="TauD"/>
    <property type="match status" value="1"/>
</dbReference>
<comment type="caution">
    <text evidence="6">The sequence shown here is derived from an EMBL/GenBank/DDBJ whole genome shotgun (WGS) entry which is preliminary data.</text>
</comment>
<gene>
    <name evidence="6" type="ORF">DA73_0231180</name>
    <name evidence="5" type="ORF">DA73_0400007770</name>
</gene>
<dbReference type="SUPFAM" id="SSF51197">
    <property type="entry name" value="Clavaminate synthase-like"/>
    <property type="match status" value="1"/>
</dbReference>
<keyword evidence="7" id="KW-1185">Reference proteome</keyword>
<evidence type="ECO:0000313" key="5">
    <source>
        <dbReference type="EMBL" id="KAF3885367.1"/>
    </source>
</evidence>
<evidence type="ECO:0000256" key="1">
    <source>
        <dbReference type="ARBA" id="ARBA00001954"/>
    </source>
</evidence>